<feature type="binding site" evidence="4">
    <location>
        <position position="435"/>
    </location>
    <ligand>
        <name>AMP</name>
        <dbReference type="ChEBI" id="CHEBI:456215"/>
    </ligand>
</feature>
<evidence type="ECO:0000256" key="3">
    <source>
        <dbReference type="ARBA" id="ARBA00023268"/>
    </source>
</evidence>
<evidence type="ECO:0000313" key="9">
    <source>
        <dbReference type="EMBL" id="MBU3876342.1"/>
    </source>
</evidence>
<keyword evidence="4 6" id="KW-0456">Lyase</keyword>
<feature type="binding site" evidence="5">
    <location>
        <begin position="58"/>
        <end position="62"/>
    </location>
    <ligand>
        <name>(6S)-NADPHX</name>
        <dbReference type="ChEBI" id="CHEBI:64076"/>
    </ligand>
</feature>
<dbReference type="PROSITE" id="PS51383">
    <property type="entry name" value="YJEF_C_3"/>
    <property type="match status" value="1"/>
</dbReference>
<sequence length="501" mass="53928">MRYLPTGEWMQKADSYTINEIGLPSIVLMERAALAMVDIMEQEQLDLSKTLVFCGSGNNGGDGFAIARLLKNRGYDTKAVFVGREASMSEDCKRQRQIAENSGVLVVTTVDQEEYTTIVDAVFGVGLNREITGDYLDVIRKMNALKGAKAAVDIPSGVCSATGKVLGAAFEAELTVTFQCEKLGCILHPGHLYAGKTVTVDIGIDAGIFKNEDTLCYTFTKKDLPDLLPPRKPNSHKGTYGKVLMITGSKGMAGAAYLSAKAAYTSGAGLVQIYTSEDNRVVLQQLLPEAIISTYTDFDEEKLKKFLSWADVVGIGCGLGQNRVSEQILKTTLTEVKVPCVVDADGLNLLSCHLELLKEQDTPMILTPHMKEMSGLLGCSVTELAQERFEKVKAFTEKYGVVCVLKDARTIVVKRNHQIFVNTAGNSSMAKAGSGDVLAGVISGLLAQHMDTYEAAACGVYLHACGGDEAKAAKGSYSVLAEDLIAGIACCTKKTEECMDR</sequence>
<dbReference type="NCBIfam" id="TIGR00196">
    <property type="entry name" value="yjeF_cterm"/>
    <property type="match status" value="1"/>
</dbReference>
<dbReference type="PIRSF" id="PIRSF017184">
    <property type="entry name" value="Nnr"/>
    <property type="match status" value="1"/>
</dbReference>
<evidence type="ECO:0000259" key="8">
    <source>
        <dbReference type="PROSITE" id="PS51385"/>
    </source>
</evidence>
<evidence type="ECO:0000256" key="2">
    <source>
        <dbReference type="ARBA" id="ARBA00022840"/>
    </source>
</evidence>
<accession>A0ABS6D545</accession>
<keyword evidence="4 6" id="KW-0521">NADP</keyword>
<comment type="catalytic activity">
    <reaction evidence="4 6">
        <text>(6S)-NADPHX + ADP = AMP + phosphate + NADPH + H(+)</text>
        <dbReference type="Rhea" id="RHEA:32235"/>
        <dbReference type="ChEBI" id="CHEBI:15378"/>
        <dbReference type="ChEBI" id="CHEBI:43474"/>
        <dbReference type="ChEBI" id="CHEBI:57783"/>
        <dbReference type="ChEBI" id="CHEBI:64076"/>
        <dbReference type="ChEBI" id="CHEBI:456215"/>
        <dbReference type="ChEBI" id="CHEBI:456216"/>
        <dbReference type="EC" id="4.2.1.136"/>
    </reaction>
</comment>
<comment type="caution">
    <text evidence="9">The sequence shown here is derived from an EMBL/GenBank/DDBJ whole genome shotgun (WGS) entry which is preliminary data.</text>
</comment>
<feature type="binding site" evidence="5">
    <location>
        <position position="153"/>
    </location>
    <ligand>
        <name>(6S)-NADPHX</name>
        <dbReference type="ChEBI" id="CHEBI:64076"/>
    </ligand>
</feature>
<evidence type="ECO:0000256" key="6">
    <source>
        <dbReference type="PIRNR" id="PIRNR017184"/>
    </source>
</evidence>
<comment type="cofactor">
    <cofactor evidence="4">
        <name>Mg(2+)</name>
        <dbReference type="ChEBI" id="CHEBI:18420"/>
    </cofactor>
</comment>
<dbReference type="CDD" id="cd01171">
    <property type="entry name" value="YXKO-related"/>
    <property type="match status" value="1"/>
</dbReference>
<dbReference type="PANTHER" id="PTHR12592:SF0">
    <property type="entry name" value="ATP-DEPENDENT (S)-NAD(P)H-HYDRATE DEHYDRATASE"/>
    <property type="match status" value="1"/>
</dbReference>
<feature type="binding site" evidence="5">
    <location>
        <position position="135"/>
    </location>
    <ligand>
        <name>(6S)-NADPHX</name>
        <dbReference type="ChEBI" id="CHEBI:64076"/>
    </ligand>
</feature>
<comment type="function">
    <text evidence="4">Catalyzes the dehydration of the S-form of NAD(P)HX at the expense of ADP, which is converted to AMP. Together with NAD(P)HX epimerase, which catalyzes the epimerization of the S- and R-forms, the enzyme allows the repair of both epimers of NAD(P)HX, a damaged form of NAD(P)H that is a result of enzymatic or heat-dependent hydration.</text>
</comment>
<comment type="cofactor">
    <cofactor evidence="5 6">
        <name>K(+)</name>
        <dbReference type="ChEBI" id="CHEBI:29103"/>
    </cofactor>
    <text evidence="5 6">Binds 1 potassium ion per subunit.</text>
</comment>
<gene>
    <name evidence="5" type="primary">nnrE</name>
    <name evidence="4" type="synonym">nnrD</name>
    <name evidence="9" type="ORF">HGO97_011005</name>
</gene>
<dbReference type="InterPro" id="IPR004443">
    <property type="entry name" value="YjeF_N_dom"/>
</dbReference>
<feature type="binding site" evidence="5">
    <location>
        <begin position="124"/>
        <end position="130"/>
    </location>
    <ligand>
        <name>(6S)-NADPHX</name>
        <dbReference type="ChEBI" id="CHEBI:64076"/>
    </ligand>
</feature>
<dbReference type="EC" id="4.2.1.136" evidence="6"/>
<dbReference type="PROSITE" id="PS51385">
    <property type="entry name" value="YJEF_N"/>
    <property type="match status" value="1"/>
</dbReference>
<keyword evidence="3" id="KW-0511">Multifunctional enzyme</keyword>
<feature type="binding site" evidence="5">
    <location>
        <position position="120"/>
    </location>
    <ligand>
        <name>K(+)</name>
        <dbReference type="ChEBI" id="CHEBI:29103"/>
    </ligand>
</feature>
<evidence type="ECO:0000256" key="5">
    <source>
        <dbReference type="HAMAP-Rule" id="MF_01966"/>
    </source>
</evidence>
<reference evidence="9 10" key="1">
    <citation type="submission" date="2021-06" db="EMBL/GenBank/DDBJ databases">
        <title>Faecalicatena sp. nov. isolated from porcine feces.</title>
        <authorList>
            <person name="Oh B.S."/>
            <person name="Lee J.H."/>
        </authorList>
    </citation>
    <scope>NUCLEOTIDE SEQUENCE [LARGE SCALE GENOMIC DNA]</scope>
    <source>
        <strain evidence="9 10">AGMB00832</strain>
    </source>
</reference>
<name>A0ABS6D545_9FIRM</name>
<comment type="similarity">
    <text evidence="6">In the C-terminal section; belongs to the NnrD/CARKD family.</text>
</comment>
<dbReference type="NCBIfam" id="TIGR00197">
    <property type="entry name" value="yjeF_nterm"/>
    <property type="match status" value="1"/>
</dbReference>
<comment type="similarity">
    <text evidence="4">Belongs to the NnrD/CARKD family.</text>
</comment>
<evidence type="ECO:0000259" key="7">
    <source>
        <dbReference type="PROSITE" id="PS51383"/>
    </source>
</evidence>
<dbReference type="RefSeq" id="WP_216241571.1">
    <property type="nucleotide sequence ID" value="NZ_JABACJ020000009.1"/>
</dbReference>
<protein>
    <recommendedName>
        <fullName evidence="6">Bifunctional NAD(P)H-hydrate repair enzyme</fullName>
    </recommendedName>
    <alternativeName>
        <fullName evidence="6">Nicotinamide nucleotide repair protein</fullName>
    </alternativeName>
    <domain>
        <recommendedName>
            <fullName evidence="6">ADP-dependent (S)-NAD(P)H-hydrate dehydratase</fullName>
            <ecNumber evidence="6">4.2.1.136</ecNumber>
        </recommendedName>
        <alternativeName>
            <fullName evidence="6">ADP-dependent NAD(P)HX dehydratase</fullName>
        </alternativeName>
    </domain>
    <domain>
        <recommendedName>
            <fullName evidence="6">NAD(P)H-hydrate epimerase</fullName>
            <ecNumber evidence="6">5.1.99.6</ecNumber>
        </recommendedName>
    </domain>
</protein>
<comment type="similarity">
    <text evidence="6">In the N-terminal section; belongs to the NnrE/AIBP family.</text>
</comment>
<evidence type="ECO:0000256" key="4">
    <source>
        <dbReference type="HAMAP-Rule" id="MF_01965"/>
    </source>
</evidence>
<feature type="binding site" evidence="4">
    <location>
        <begin position="406"/>
        <end position="410"/>
    </location>
    <ligand>
        <name>AMP</name>
        <dbReference type="ChEBI" id="CHEBI:456215"/>
    </ligand>
</feature>
<dbReference type="Proteomes" id="UP000723714">
    <property type="component" value="Unassembled WGS sequence"/>
</dbReference>
<keyword evidence="5 6" id="KW-0479">Metal-binding</keyword>
<comment type="catalytic activity">
    <reaction evidence="5 6">
        <text>(6R)-NADPHX = (6S)-NADPHX</text>
        <dbReference type="Rhea" id="RHEA:32227"/>
        <dbReference type="ChEBI" id="CHEBI:64076"/>
        <dbReference type="ChEBI" id="CHEBI:64077"/>
        <dbReference type="EC" id="5.1.99.6"/>
    </reaction>
</comment>
<dbReference type="PANTHER" id="PTHR12592">
    <property type="entry name" value="ATP-DEPENDENT (S)-NAD(P)H-HYDRATE DEHYDRATASE FAMILY MEMBER"/>
    <property type="match status" value="1"/>
</dbReference>
<keyword evidence="5 6" id="KW-0413">Isomerase</keyword>
<organism evidence="9 10">
    <name type="scientific">Faecalicatena faecalis</name>
    <dbReference type="NCBI Taxonomy" id="2726362"/>
    <lineage>
        <taxon>Bacteria</taxon>
        <taxon>Bacillati</taxon>
        <taxon>Bacillota</taxon>
        <taxon>Clostridia</taxon>
        <taxon>Lachnospirales</taxon>
        <taxon>Lachnospiraceae</taxon>
        <taxon>Faecalicatena</taxon>
    </lineage>
</organism>
<comment type="subunit">
    <text evidence="4">Homotetramer.</text>
</comment>
<comment type="function">
    <text evidence="5">Catalyzes the epimerization of the S- and R-forms of NAD(P)HX, a damaged form of NAD(P)H that is a result of enzymatic or heat-dependent hydration. This is a prerequisite for the S-specific NAD(P)H-hydrate dehydratase to allow the repair of both epimers of NAD(P)HX.</text>
</comment>
<dbReference type="HAMAP" id="MF_01965">
    <property type="entry name" value="NADHX_dehydratase"/>
    <property type="match status" value="1"/>
</dbReference>
<feature type="binding site" evidence="4">
    <location>
        <position position="369"/>
    </location>
    <ligand>
        <name>(6S)-NADPHX</name>
        <dbReference type="ChEBI" id="CHEBI:64076"/>
    </ligand>
</feature>
<feature type="binding site" evidence="4">
    <location>
        <position position="255"/>
    </location>
    <ligand>
        <name>(6S)-NADPHX</name>
        <dbReference type="ChEBI" id="CHEBI:64076"/>
    </ligand>
</feature>
<feature type="binding site" evidence="4">
    <location>
        <position position="318"/>
    </location>
    <ligand>
        <name>(6S)-NADPHX</name>
        <dbReference type="ChEBI" id="CHEBI:64076"/>
    </ligand>
</feature>
<comment type="function">
    <text evidence="6">Bifunctional enzyme that catalyzes the epimerization of the S- and R-forms of NAD(P)HX and the dehydration of the S-form of NAD(P)HX at the expense of ADP, which is converted to AMP. This allows the repair of both epimers of NAD(P)HX, a damaged form of NAD(P)H that is a result of enzymatic or heat-dependent hydration.</text>
</comment>
<dbReference type="InterPro" id="IPR000631">
    <property type="entry name" value="CARKD"/>
</dbReference>
<comment type="similarity">
    <text evidence="5">Belongs to the NnrE/AIBP family.</text>
</comment>
<keyword evidence="4 6" id="KW-0520">NAD</keyword>
<dbReference type="EMBL" id="JABACJ020000009">
    <property type="protein sequence ID" value="MBU3876342.1"/>
    <property type="molecule type" value="Genomic_DNA"/>
</dbReference>
<dbReference type="EC" id="5.1.99.6" evidence="6"/>
<comment type="catalytic activity">
    <reaction evidence="5 6">
        <text>(6R)-NADHX = (6S)-NADHX</text>
        <dbReference type="Rhea" id="RHEA:32215"/>
        <dbReference type="ChEBI" id="CHEBI:64074"/>
        <dbReference type="ChEBI" id="CHEBI:64075"/>
        <dbReference type="EC" id="5.1.99.6"/>
    </reaction>
</comment>
<feature type="domain" description="YjeF C-terminal" evidence="7">
    <location>
        <begin position="220"/>
        <end position="495"/>
    </location>
</feature>
<dbReference type="InterPro" id="IPR017953">
    <property type="entry name" value="Carbohydrate_kinase_pred_CS"/>
</dbReference>
<dbReference type="HAMAP" id="MF_01966">
    <property type="entry name" value="NADHX_epimerase"/>
    <property type="match status" value="1"/>
</dbReference>
<keyword evidence="1 4" id="KW-0547">Nucleotide-binding</keyword>
<keyword evidence="5 6" id="KW-0630">Potassium</keyword>
<evidence type="ECO:0000313" key="10">
    <source>
        <dbReference type="Proteomes" id="UP000723714"/>
    </source>
</evidence>
<dbReference type="Pfam" id="PF01256">
    <property type="entry name" value="Carb_kinase"/>
    <property type="match status" value="1"/>
</dbReference>
<feature type="binding site" evidence="5">
    <location>
        <position position="156"/>
    </location>
    <ligand>
        <name>K(+)</name>
        <dbReference type="ChEBI" id="CHEBI:29103"/>
    </ligand>
</feature>
<dbReference type="PROSITE" id="PS01050">
    <property type="entry name" value="YJEF_C_2"/>
    <property type="match status" value="1"/>
</dbReference>
<dbReference type="InterPro" id="IPR030677">
    <property type="entry name" value="Nnr"/>
</dbReference>
<evidence type="ECO:0000256" key="1">
    <source>
        <dbReference type="ARBA" id="ARBA00022741"/>
    </source>
</evidence>
<dbReference type="Pfam" id="PF03853">
    <property type="entry name" value="YjeF_N"/>
    <property type="match status" value="1"/>
</dbReference>
<feature type="domain" description="YjeF N-terminal" evidence="8">
    <location>
        <begin position="10"/>
        <end position="210"/>
    </location>
</feature>
<proteinExistence type="inferred from homology"/>
<feature type="binding site" evidence="5">
    <location>
        <position position="59"/>
    </location>
    <ligand>
        <name>K(+)</name>
        <dbReference type="ChEBI" id="CHEBI:29103"/>
    </ligand>
</feature>
<feature type="binding site" evidence="4">
    <location>
        <position position="436"/>
    </location>
    <ligand>
        <name>(6S)-NADPHX</name>
        <dbReference type="ChEBI" id="CHEBI:64076"/>
    </ligand>
</feature>
<keyword evidence="10" id="KW-1185">Reference proteome</keyword>
<comment type="catalytic activity">
    <reaction evidence="4 6">
        <text>(6S)-NADHX + ADP = AMP + phosphate + NADH + H(+)</text>
        <dbReference type="Rhea" id="RHEA:32223"/>
        <dbReference type="ChEBI" id="CHEBI:15378"/>
        <dbReference type="ChEBI" id="CHEBI:43474"/>
        <dbReference type="ChEBI" id="CHEBI:57945"/>
        <dbReference type="ChEBI" id="CHEBI:64074"/>
        <dbReference type="ChEBI" id="CHEBI:456215"/>
        <dbReference type="ChEBI" id="CHEBI:456216"/>
        <dbReference type="EC" id="4.2.1.136"/>
    </reaction>
</comment>
<keyword evidence="2 4" id="KW-0067">ATP-binding</keyword>